<feature type="chain" id="PRO_5046542262" evidence="1">
    <location>
        <begin position="19"/>
        <end position="405"/>
    </location>
</feature>
<dbReference type="EMBL" id="JADPVI010000001">
    <property type="protein sequence ID" value="MBF8455612.1"/>
    <property type="molecule type" value="Genomic_DNA"/>
</dbReference>
<proteinExistence type="predicted"/>
<feature type="signal peptide" evidence="1">
    <location>
        <begin position="1"/>
        <end position="18"/>
    </location>
</feature>
<evidence type="ECO:0000313" key="3">
    <source>
        <dbReference type="Proteomes" id="UP000660070"/>
    </source>
</evidence>
<accession>A0ABS0F7G3</accession>
<name>A0ABS0F7G3_9FLAO</name>
<protein>
    <submittedName>
        <fullName evidence="2">tRNA modification GTPase</fullName>
    </submittedName>
</protein>
<gene>
    <name evidence="2" type="ORF">IV494_00320</name>
</gene>
<comment type="caution">
    <text evidence="2">The sequence shown here is derived from an EMBL/GenBank/DDBJ whole genome shotgun (WGS) entry which is preliminary data.</text>
</comment>
<organism evidence="2 3">
    <name type="scientific">Kaistella gelatinilytica</name>
    <dbReference type="NCBI Taxonomy" id="2787636"/>
    <lineage>
        <taxon>Bacteria</taxon>
        <taxon>Pseudomonadati</taxon>
        <taxon>Bacteroidota</taxon>
        <taxon>Flavobacteriia</taxon>
        <taxon>Flavobacteriales</taxon>
        <taxon>Weeksellaceae</taxon>
        <taxon>Chryseobacterium group</taxon>
        <taxon>Kaistella</taxon>
    </lineage>
</organism>
<sequence>MKKISLFFSLLFSIFAFSQIHFEKAYFINNDDLRMECLIKNVDWRNNPTSFEYKIEEGSAVKIGDIKNVKFFEIYNEAKYLRATLNIDQSSDNLNKLSSRYEPEFLEKKVFLKELVEGDVKLYKYDDGGFAKYFLKEGDKQPEQLIYKPYLIEVSKMAYNRDYQKQLQKVLTCPKIPANDLKNAEYREKDLVKLVSANNQCQNPNYENKIVQQKKGFLNLSVRPRVNFASMTFSNFALGKQFNMESKTGFGIGVEMEYVFPFNRNKWSVIFEPTYQYYKAQQTNNDDPSFPYKASVDYSSIELPLGIRHYFFLNDDSKLVINGQYIFDLKIKNNFEFRDSTGTLGNSLDGKSNQNFAFGIGYQFKNKYGVEVKYFTERNILENYTYWSTKFQNVSLILSYNLFSK</sequence>
<reference evidence="2 3" key="1">
    <citation type="submission" date="2020-11" db="EMBL/GenBank/DDBJ databases">
        <title>Kaistella gelatinilytica sp. nov., a flavobacterium isolated from Antarctic Soil.</title>
        <authorList>
            <person name="Li J."/>
        </authorList>
    </citation>
    <scope>NUCLEOTIDE SEQUENCE [LARGE SCALE GENOMIC DNA]</scope>
    <source>
        <strain evidence="2 3">G5-32</strain>
    </source>
</reference>
<evidence type="ECO:0000256" key="1">
    <source>
        <dbReference type="SAM" id="SignalP"/>
    </source>
</evidence>
<keyword evidence="1" id="KW-0732">Signal</keyword>
<dbReference type="RefSeq" id="WP_196078186.1">
    <property type="nucleotide sequence ID" value="NZ_JADPVI010000001.1"/>
</dbReference>
<keyword evidence="3" id="KW-1185">Reference proteome</keyword>
<evidence type="ECO:0000313" key="2">
    <source>
        <dbReference type="EMBL" id="MBF8455612.1"/>
    </source>
</evidence>
<dbReference type="Proteomes" id="UP000660070">
    <property type="component" value="Unassembled WGS sequence"/>
</dbReference>